<evidence type="ECO:0000313" key="5">
    <source>
        <dbReference type="EMBL" id="GAA4343367.1"/>
    </source>
</evidence>
<dbReference type="InterPro" id="IPR000674">
    <property type="entry name" value="Ald_Oxase/Xan_DH_a/b"/>
</dbReference>
<dbReference type="InterPro" id="IPR037165">
    <property type="entry name" value="AldOxase/xan_DH_Mopterin-bd_sf"/>
</dbReference>
<evidence type="ECO:0000256" key="1">
    <source>
        <dbReference type="ARBA" id="ARBA00022505"/>
    </source>
</evidence>
<dbReference type="Pfam" id="PF02738">
    <property type="entry name" value="MoCoBD_1"/>
    <property type="match status" value="1"/>
</dbReference>
<dbReference type="Gene3D" id="3.30.365.10">
    <property type="entry name" value="Aldehyde oxidase/xanthine dehydrogenase, molybdopterin binding domain"/>
    <property type="match status" value="4"/>
</dbReference>
<dbReference type="PANTHER" id="PTHR11908">
    <property type="entry name" value="XANTHINE DEHYDROGENASE"/>
    <property type="match status" value="1"/>
</dbReference>
<dbReference type="InterPro" id="IPR016208">
    <property type="entry name" value="Ald_Oxase/xanthine_DH-like"/>
</dbReference>
<keyword evidence="6" id="KW-1185">Reference proteome</keyword>
<dbReference type="Pfam" id="PF20256">
    <property type="entry name" value="MoCoBD_2"/>
    <property type="match status" value="1"/>
</dbReference>
<evidence type="ECO:0000256" key="3">
    <source>
        <dbReference type="SAM" id="MobiDB-lite"/>
    </source>
</evidence>
<feature type="domain" description="Aldehyde oxidase/xanthine dehydrogenase a/b hammerhead" evidence="4">
    <location>
        <begin position="44"/>
        <end position="163"/>
    </location>
</feature>
<dbReference type="SMART" id="SM01008">
    <property type="entry name" value="Ald_Xan_dh_C"/>
    <property type="match status" value="1"/>
</dbReference>
<dbReference type="SUPFAM" id="SSF56003">
    <property type="entry name" value="Molybdenum cofactor-binding domain"/>
    <property type="match status" value="1"/>
</dbReference>
<gene>
    <name evidence="5" type="ORF">GCM10023144_46210</name>
</gene>
<dbReference type="RefSeq" id="WP_345252308.1">
    <property type="nucleotide sequence ID" value="NZ_BAABFO010000038.1"/>
</dbReference>
<protein>
    <submittedName>
        <fullName evidence="5">Xanthine dehydrogenase family protein molybdopterin-binding subunit</fullName>
    </submittedName>
</protein>
<dbReference type="InterPro" id="IPR046867">
    <property type="entry name" value="AldOxase/xan_DH_MoCoBD2"/>
</dbReference>
<name>A0ABP8HRZ2_9BURK</name>
<comment type="caution">
    <text evidence="5">The sequence shown here is derived from an EMBL/GenBank/DDBJ whole genome shotgun (WGS) entry which is preliminary data.</text>
</comment>
<sequence>MNAPEKPGLSPFETAVRPPAADPAEAARHVGARVARIEDDALLRGQGRYLDDIMPEGALHAVFVRSPEAHALIRGIDAEAARTMPGVRAIYTAADLEPLLHGHGLRLPIAFPKGQLPDHVMPYVLPPAEACYVGEALAMVVADSRRLAEDAAQAVELDLEPLPAVVDCRDGLRADAPPSRVEAPDNLIKKLQIRYGDGQAAFAGAARVLRDTLHVHRGSGSPMEGRGIVADYDRASDSLTVWSSTQMSHELYFTLCEMLGLDENQVRVRAPDVGGAFGAKYLVYPEEIAVTAASLQLARPVKWVEDRREHFVSAVQERDQFWEMEIAVHADGRIAGVRGTLTHDQGAYAPHSYVVPYNAATSAPGPYVVPAFDLDVLLVQTNKVPVIPIRGAGHPQGNFVMERLLDRVALELGLDRAEVRRRNLIPADRMPYATPLKNRAGAPIVYDSGDYLACQERALEAIGYAGFRERQRAARAQGRRIGIGIAQGVKGTGRGPFESGTVRVMPTGRVSVYTGALEMGQGIQTGLAQICADELGVPIDRIDVIAGDTRFVSLGMGGYASRQAITAGSAVLVASRIVRDKALKVAAQMFGVDQARLALRDGAVHVAGEAGKSVSLADIARWLRGLPGYGFPDGVEPGLEGSHNFRIDSQSYANAVHACEVEVDADTGAVSILRYVAVQDSGRLLNPMIAEGQIHGSVVHGIGNALYEWMGYDESGQPLTTTFGDYLLPTAPEMPNVEVIWHQTPTSLNPLGIKGVAEAGIVCVTSCLASAIDDALADYGVRVLQAPISPVQLLALIDAGGQSQATGSRP</sequence>
<evidence type="ECO:0000313" key="6">
    <source>
        <dbReference type="Proteomes" id="UP001501671"/>
    </source>
</evidence>
<proteinExistence type="predicted"/>
<dbReference type="Gene3D" id="3.90.1170.50">
    <property type="entry name" value="Aldehyde oxidase/xanthine dehydrogenase, a/b hammerhead"/>
    <property type="match status" value="1"/>
</dbReference>
<dbReference type="SUPFAM" id="SSF54665">
    <property type="entry name" value="CO dehydrogenase molybdoprotein N-domain-like"/>
    <property type="match status" value="1"/>
</dbReference>
<keyword evidence="2" id="KW-0560">Oxidoreductase</keyword>
<evidence type="ECO:0000256" key="2">
    <source>
        <dbReference type="ARBA" id="ARBA00023002"/>
    </source>
</evidence>
<dbReference type="Pfam" id="PF01315">
    <property type="entry name" value="Ald_Xan_dh_C"/>
    <property type="match status" value="1"/>
</dbReference>
<reference evidence="6" key="1">
    <citation type="journal article" date="2019" name="Int. J. Syst. Evol. Microbiol.">
        <title>The Global Catalogue of Microorganisms (GCM) 10K type strain sequencing project: providing services to taxonomists for standard genome sequencing and annotation.</title>
        <authorList>
            <consortium name="The Broad Institute Genomics Platform"/>
            <consortium name="The Broad Institute Genome Sequencing Center for Infectious Disease"/>
            <person name="Wu L."/>
            <person name="Ma J."/>
        </authorList>
    </citation>
    <scope>NUCLEOTIDE SEQUENCE [LARGE SCALE GENOMIC DNA]</scope>
    <source>
        <strain evidence="6">JCM 17666</strain>
    </source>
</reference>
<evidence type="ECO:0000259" key="4">
    <source>
        <dbReference type="SMART" id="SM01008"/>
    </source>
</evidence>
<accession>A0ABP8HRZ2</accession>
<dbReference type="PANTHER" id="PTHR11908:SF132">
    <property type="entry name" value="ALDEHYDE OXIDASE 1-RELATED"/>
    <property type="match status" value="1"/>
</dbReference>
<dbReference type="EMBL" id="BAABFO010000038">
    <property type="protein sequence ID" value="GAA4343367.1"/>
    <property type="molecule type" value="Genomic_DNA"/>
</dbReference>
<dbReference type="InterPro" id="IPR008274">
    <property type="entry name" value="AldOxase/xan_DH_MoCoBD1"/>
</dbReference>
<feature type="region of interest" description="Disordered" evidence="3">
    <location>
        <begin position="1"/>
        <end position="24"/>
    </location>
</feature>
<feature type="compositionally biased region" description="Low complexity" evidence="3">
    <location>
        <begin position="15"/>
        <end position="24"/>
    </location>
</feature>
<dbReference type="Proteomes" id="UP001501671">
    <property type="component" value="Unassembled WGS sequence"/>
</dbReference>
<dbReference type="InterPro" id="IPR036856">
    <property type="entry name" value="Ald_Oxase/Xan_DH_a/b_sf"/>
</dbReference>
<keyword evidence="1" id="KW-0500">Molybdenum</keyword>
<organism evidence="5 6">
    <name type="scientific">Pigmentiphaga soli</name>
    <dbReference type="NCBI Taxonomy" id="1007095"/>
    <lineage>
        <taxon>Bacteria</taxon>
        <taxon>Pseudomonadati</taxon>
        <taxon>Pseudomonadota</taxon>
        <taxon>Betaproteobacteria</taxon>
        <taxon>Burkholderiales</taxon>
        <taxon>Alcaligenaceae</taxon>
        <taxon>Pigmentiphaga</taxon>
    </lineage>
</organism>